<keyword evidence="1" id="KW-0378">Hydrolase</keyword>
<dbReference type="RefSeq" id="WP_042452746.1">
    <property type="nucleotide sequence ID" value="NZ_BBPN01000026.1"/>
</dbReference>
<dbReference type="SMART" id="SM00065">
    <property type="entry name" value="GAF"/>
    <property type="match status" value="2"/>
</dbReference>
<dbReference type="InterPro" id="IPR035965">
    <property type="entry name" value="PAS-like_dom_sf"/>
</dbReference>
<accession>A0A1H7YVK3</accession>
<keyword evidence="5" id="KW-1185">Reference proteome</keyword>
<dbReference type="InterPro" id="IPR013656">
    <property type="entry name" value="PAS_4"/>
</dbReference>
<dbReference type="Pfam" id="PF07228">
    <property type="entry name" value="SpoIIE"/>
    <property type="match status" value="1"/>
</dbReference>
<evidence type="ECO:0000256" key="1">
    <source>
        <dbReference type="ARBA" id="ARBA00022801"/>
    </source>
</evidence>
<dbReference type="STRING" id="235985.SAMN05414137_13116"/>
<dbReference type="SUPFAM" id="SSF55785">
    <property type="entry name" value="PYP-like sensor domain (PAS domain)"/>
    <property type="match status" value="1"/>
</dbReference>
<dbReference type="EMBL" id="FOAZ01000031">
    <property type="protein sequence ID" value="SEM50262.1"/>
    <property type="molecule type" value="Genomic_DNA"/>
</dbReference>
<feature type="domain" description="PPM-type phosphatase" evidence="3">
    <location>
        <begin position="501"/>
        <end position="720"/>
    </location>
</feature>
<dbReference type="PANTHER" id="PTHR43156">
    <property type="entry name" value="STAGE II SPORULATION PROTEIN E-RELATED"/>
    <property type="match status" value="1"/>
</dbReference>
<evidence type="ECO:0000259" key="3">
    <source>
        <dbReference type="SMART" id="SM00331"/>
    </source>
</evidence>
<dbReference type="Proteomes" id="UP000183015">
    <property type="component" value="Unassembled WGS sequence"/>
</dbReference>
<sequence length="727" mass="76743">MTEPAESATGQDMLAGMFAHAPVIFAALGGPDHRLEGANAAFYEAVGVGRGPAMLGRPAAEVLPELVHQGLVDLLDAAYREGEPFVAHHTGVLLGPAGKARQRFFDFSFEPRRDRTGRIVGVAFLAVDVTRQRAAHKLASEQQALLEQIARDSPLAEVLDGMCRAIEKLSPRVLSSVLLLDETGRRLRHGAAPSLPDFYNAAVDGSPIGPSEGSCGTAAYRREMVVVSDIATDPLWAAYRDLAQRAGLAACWSSPILSSSDELLGTFAMYHRTPQELSEDDLDLSIVFTRTAALAIERHHAERARRQALERELALSADLAFVLETSTAVSEEAHFPDNLRRLARLAVPALGPACVIDVVDDGRIRRVAVALAPDLPQRAEALLAAETSARAEDSPVRRVLATGASEVSTAAPAGAWQELGLRITGQVCVPLTARGHTFGALTLVATEDRMLDARAISLAEELARTAAAGAETTRQHEQRARLAHDLQAGLLLAALPEMPGAQLAASYRPAGEGLDIGGDFYDVFALPGDWWGLVIGDVCGRGAHAATTTALVRHTARAVAPLLPTPSAVAESVNEALLARPDSGESFVTLIYAELRQVRDGLAVSMVRAGHPPPLLLRADGTVTSPSPAGQLLGVSPDPELELESFTLAGGDCLVLVTDGILEARDPTGTLFGEERLVAALRSATGTTDAQRILDAVTDAVDAFTGGVTDDDQAVLVLVSRQDPSGA</sequence>
<feature type="domain" description="GAF" evidence="2">
    <location>
        <begin position="334"/>
        <end position="480"/>
    </location>
</feature>
<dbReference type="PANTHER" id="PTHR43156:SF2">
    <property type="entry name" value="STAGE II SPORULATION PROTEIN E"/>
    <property type="match status" value="1"/>
</dbReference>
<dbReference type="InterPro" id="IPR036457">
    <property type="entry name" value="PPM-type-like_dom_sf"/>
</dbReference>
<dbReference type="GO" id="GO:0016791">
    <property type="term" value="F:phosphatase activity"/>
    <property type="evidence" value="ECO:0007669"/>
    <property type="project" value="TreeGrafter"/>
</dbReference>
<dbReference type="SUPFAM" id="SSF81606">
    <property type="entry name" value="PP2C-like"/>
    <property type="match status" value="1"/>
</dbReference>
<dbReference type="InterPro" id="IPR001932">
    <property type="entry name" value="PPM-type_phosphatase-like_dom"/>
</dbReference>
<protein>
    <submittedName>
        <fullName evidence="4">GAF domain-containing protein</fullName>
    </submittedName>
</protein>
<dbReference type="InterPro" id="IPR052016">
    <property type="entry name" value="Bact_Sigma-Reg"/>
</dbReference>
<dbReference type="InterPro" id="IPR029016">
    <property type="entry name" value="GAF-like_dom_sf"/>
</dbReference>
<organism evidence="4 5">
    <name type="scientific">Streptacidiphilus jiangxiensis</name>
    <dbReference type="NCBI Taxonomy" id="235985"/>
    <lineage>
        <taxon>Bacteria</taxon>
        <taxon>Bacillati</taxon>
        <taxon>Actinomycetota</taxon>
        <taxon>Actinomycetes</taxon>
        <taxon>Kitasatosporales</taxon>
        <taxon>Streptomycetaceae</taxon>
        <taxon>Streptacidiphilus</taxon>
    </lineage>
</organism>
<dbReference type="SMART" id="SM00331">
    <property type="entry name" value="PP2C_SIG"/>
    <property type="match status" value="1"/>
</dbReference>
<dbReference type="InterPro" id="IPR003018">
    <property type="entry name" value="GAF"/>
</dbReference>
<name>A0A1H7YVK3_STRJI</name>
<evidence type="ECO:0000313" key="4">
    <source>
        <dbReference type="EMBL" id="SEM50262.1"/>
    </source>
</evidence>
<reference evidence="5" key="1">
    <citation type="submission" date="2016-10" db="EMBL/GenBank/DDBJ databases">
        <authorList>
            <person name="Varghese N."/>
        </authorList>
    </citation>
    <scope>NUCLEOTIDE SEQUENCE [LARGE SCALE GENOMIC DNA]</scope>
    <source>
        <strain evidence="5">DSM 45096 / BCRC 16803 / CGMCC 4.1857 / CIP 109030 / JCM 12277 / KCTC 19219 / NBRC 100920 / 33214</strain>
    </source>
</reference>
<dbReference type="Gene3D" id="3.30.450.40">
    <property type="match status" value="2"/>
</dbReference>
<feature type="domain" description="GAF" evidence="2">
    <location>
        <begin position="150"/>
        <end position="306"/>
    </location>
</feature>
<dbReference type="AlphaFoldDB" id="A0A1H7YVK3"/>
<dbReference type="Gene3D" id="3.60.40.10">
    <property type="entry name" value="PPM-type phosphatase domain"/>
    <property type="match status" value="1"/>
</dbReference>
<dbReference type="eggNOG" id="COG2208">
    <property type="taxonomic scope" value="Bacteria"/>
</dbReference>
<evidence type="ECO:0000313" key="5">
    <source>
        <dbReference type="Proteomes" id="UP000183015"/>
    </source>
</evidence>
<dbReference type="OrthoDB" id="5241041at2"/>
<evidence type="ECO:0000259" key="2">
    <source>
        <dbReference type="SMART" id="SM00065"/>
    </source>
</evidence>
<gene>
    <name evidence="4" type="ORF">SAMN05414137_13116</name>
</gene>
<dbReference type="SUPFAM" id="SSF55781">
    <property type="entry name" value="GAF domain-like"/>
    <property type="match status" value="2"/>
</dbReference>
<dbReference type="eggNOG" id="COG2203">
    <property type="taxonomic scope" value="Bacteria"/>
</dbReference>
<dbReference type="Gene3D" id="3.30.450.20">
    <property type="entry name" value="PAS domain"/>
    <property type="match status" value="1"/>
</dbReference>
<dbReference type="Pfam" id="PF08448">
    <property type="entry name" value="PAS_4"/>
    <property type="match status" value="1"/>
</dbReference>
<proteinExistence type="predicted"/>
<dbReference type="Pfam" id="PF13185">
    <property type="entry name" value="GAF_2"/>
    <property type="match status" value="2"/>
</dbReference>